<keyword evidence="1" id="KW-0472">Membrane</keyword>
<dbReference type="EMBL" id="JABENB010000001">
    <property type="protein sequence ID" value="NNG38555.1"/>
    <property type="molecule type" value="Genomic_DNA"/>
</dbReference>
<feature type="transmembrane region" description="Helical" evidence="1">
    <location>
        <begin position="512"/>
        <end position="533"/>
    </location>
</feature>
<proteinExistence type="predicted"/>
<feature type="transmembrane region" description="Helical" evidence="1">
    <location>
        <begin position="191"/>
        <end position="208"/>
    </location>
</feature>
<gene>
    <name evidence="2" type="ORF">HJ588_04595</name>
</gene>
<sequence>MLPPQPTSRRDRWRQLQPLRSHEESAPLTASQQLLVGVAGAVAVLALAALVLAGADGPAAVWCWICLQLLPGAALCVWVPSLTRVGFALYTVVGSAVFNILVGLVMARGGWWEPVPVQALTVAVCFVSFVAVSSRLAGRGARLGRLARERGVTPVAVVSMVCAAGIALVAAGTPSGVTAPRAGLIGVVGPAWWAGMACLVVAFGYAVWRRSGMALPVLTASIIVVLAQAIAYRTPVVTAAAGHIGVIEFITTGGRADPNLDIYQAWVGFFGAQAWTGSGIGDWFQLATWWPIFGSLAEVLAVRVLAGKFVDTRRAWLAAGLFTLADSLNIAYFSPQTYVFAPALTIPILLLHGPESRARATARWIALAGVSVAVIVSHQLTPYMLVCLLAVLVVGRAIRPWWTPLALFGVAVVWALLNRSVLGNYVSLSTFGDVFSNLSPPDHGTPVLPPQRVTDLTFEVPSFGVLLIGIGALVALVRWRHSREAWLLVAAAMSPAGVAAATDYGAEGIFRVVLFALPWLSILAVTATVRVGAPTGGHAATRSVRVATVSVVAAMTGAAVLLAINVLGQSAMDWARAMRPGTIEVAGYFERNAAPNAVLFSSGTGRVTPGRQSARYADFQYLSRDDLAGKGVNGFATTTGSAYDPQADIRAWTDKLLTVSARGHYVIFSVEIGAAGERYRNQSYVDYRRMWAAMADAPGWQLVDRSDSAALYRWVG</sequence>
<reference evidence="2 3" key="1">
    <citation type="submission" date="2020-05" db="EMBL/GenBank/DDBJ databases">
        <title>Flexivirga sp. ID2601S isolated from air conditioner.</title>
        <authorList>
            <person name="Kim D.H."/>
        </authorList>
    </citation>
    <scope>NUCLEOTIDE SEQUENCE [LARGE SCALE GENOMIC DNA]</scope>
    <source>
        <strain evidence="2 3">ID2601S</strain>
    </source>
</reference>
<feature type="transmembrane region" description="Helical" evidence="1">
    <location>
        <begin position="215"/>
        <end position="232"/>
    </location>
</feature>
<organism evidence="2 3">
    <name type="scientific">Flexivirga aerilata</name>
    <dbReference type="NCBI Taxonomy" id="1656889"/>
    <lineage>
        <taxon>Bacteria</taxon>
        <taxon>Bacillati</taxon>
        <taxon>Actinomycetota</taxon>
        <taxon>Actinomycetes</taxon>
        <taxon>Micrococcales</taxon>
        <taxon>Dermacoccaceae</taxon>
        <taxon>Flexivirga</taxon>
    </lineage>
</organism>
<keyword evidence="3" id="KW-1185">Reference proteome</keyword>
<feature type="transmembrane region" description="Helical" evidence="1">
    <location>
        <begin position="288"/>
        <end position="306"/>
    </location>
</feature>
<feature type="transmembrane region" description="Helical" evidence="1">
    <location>
        <begin position="150"/>
        <end position="171"/>
    </location>
</feature>
<feature type="transmembrane region" description="Helical" evidence="1">
    <location>
        <begin position="338"/>
        <end position="353"/>
    </location>
</feature>
<keyword evidence="1" id="KW-0812">Transmembrane</keyword>
<feature type="transmembrane region" description="Helical" evidence="1">
    <location>
        <begin position="59"/>
        <end position="80"/>
    </location>
</feature>
<evidence type="ECO:0000313" key="2">
    <source>
        <dbReference type="EMBL" id="NNG38555.1"/>
    </source>
</evidence>
<dbReference type="AlphaFoldDB" id="A0A849ADH4"/>
<protein>
    <recommendedName>
        <fullName evidence="4">Glycosyltransferase RgtA/B/C/D-like domain-containing protein</fullName>
    </recommendedName>
</protein>
<dbReference type="Proteomes" id="UP000557772">
    <property type="component" value="Unassembled WGS sequence"/>
</dbReference>
<comment type="caution">
    <text evidence="2">The sequence shown here is derived from an EMBL/GenBank/DDBJ whole genome shotgun (WGS) entry which is preliminary data.</text>
</comment>
<evidence type="ECO:0000313" key="3">
    <source>
        <dbReference type="Proteomes" id="UP000557772"/>
    </source>
</evidence>
<feature type="transmembrane region" description="Helical" evidence="1">
    <location>
        <begin position="460"/>
        <end position="479"/>
    </location>
</feature>
<feature type="transmembrane region" description="Helical" evidence="1">
    <location>
        <begin position="365"/>
        <end position="395"/>
    </location>
</feature>
<evidence type="ECO:0008006" key="4">
    <source>
        <dbReference type="Google" id="ProtNLM"/>
    </source>
</evidence>
<feature type="transmembrane region" description="Helical" evidence="1">
    <location>
        <begin position="119"/>
        <end position="138"/>
    </location>
</feature>
<keyword evidence="1" id="KW-1133">Transmembrane helix</keyword>
<feature type="transmembrane region" description="Helical" evidence="1">
    <location>
        <begin position="401"/>
        <end position="417"/>
    </location>
</feature>
<dbReference type="RefSeq" id="WP_171152466.1">
    <property type="nucleotide sequence ID" value="NZ_JABENB010000001.1"/>
</dbReference>
<feature type="transmembrane region" description="Helical" evidence="1">
    <location>
        <begin position="87"/>
        <end position="107"/>
    </location>
</feature>
<name>A0A849ADH4_9MICO</name>
<feature type="transmembrane region" description="Helical" evidence="1">
    <location>
        <begin position="485"/>
        <end position="505"/>
    </location>
</feature>
<feature type="transmembrane region" description="Helical" evidence="1">
    <location>
        <begin position="545"/>
        <end position="568"/>
    </location>
</feature>
<feature type="transmembrane region" description="Helical" evidence="1">
    <location>
        <begin position="34"/>
        <end position="53"/>
    </location>
</feature>
<evidence type="ECO:0000256" key="1">
    <source>
        <dbReference type="SAM" id="Phobius"/>
    </source>
</evidence>
<accession>A0A849ADH4</accession>